<dbReference type="InterPro" id="IPR037136">
    <property type="entry name" value="RNA3'_phos_cyclase_dom_sf"/>
</dbReference>
<dbReference type="GO" id="GO:0003963">
    <property type="term" value="F:RNA-3'-phosphate cyclase activity"/>
    <property type="evidence" value="ECO:0007669"/>
    <property type="project" value="TreeGrafter"/>
</dbReference>
<dbReference type="EMBL" id="CAJOAY010028239">
    <property type="protein sequence ID" value="CAF4404335.1"/>
    <property type="molecule type" value="Genomic_DNA"/>
</dbReference>
<dbReference type="InterPro" id="IPR000228">
    <property type="entry name" value="RNA3'_term_phos_cyc"/>
</dbReference>
<dbReference type="Gene3D" id="3.30.360.20">
    <property type="entry name" value="RNA 3'-terminal phosphate cyclase, insert domain"/>
    <property type="match status" value="1"/>
</dbReference>
<feature type="non-terminal residue" evidence="3">
    <location>
        <position position="1"/>
    </location>
</feature>
<proteinExistence type="predicted"/>
<dbReference type="InterPro" id="IPR023797">
    <property type="entry name" value="RNA3'_phos_cyclase_dom"/>
</dbReference>
<dbReference type="PANTHER" id="PTHR11096:SF0">
    <property type="entry name" value="RNA 3'-TERMINAL PHOSPHATE CYCLASE"/>
    <property type="match status" value="1"/>
</dbReference>
<sequence>MQTAIPCLLFANGPSQLKLLGGTNTEFAPDIDYYEMIFQPVAKRFNFNFNLNIVRRGYYPKGGGDVRISINPIEQLTAIDLTDFGQIKRFFGRSFIAGNDSIEIANEMAETAK</sequence>
<reference evidence="3" key="1">
    <citation type="submission" date="2021-02" db="EMBL/GenBank/DDBJ databases">
        <authorList>
            <person name="Nowell W R."/>
        </authorList>
    </citation>
    <scope>NUCLEOTIDE SEQUENCE</scope>
</reference>
<accession>A0A820PGT8</accession>
<evidence type="ECO:0000259" key="2">
    <source>
        <dbReference type="Pfam" id="PF01137"/>
    </source>
</evidence>
<dbReference type="Pfam" id="PF01137">
    <property type="entry name" value="RTC"/>
    <property type="match status" value="1"/>
</dbReference>
<gene>
    <name evidence="3" type="ORF">OKA104_LOCUS51575</name>
</gene>
<dbReference type="Proteomes" id="UP000663881">
    <property type="component" value="Unassembled WGS sequence"/>
</dbReference>
<protein>
    <recommendedName>
        <fullName evidence="1">RNA 3'-terminal phosphate cyclase</fullName>
    </recommendedName>
</protein>
<evidence type="ECO:0000313" key="3">
    <source>
        <dbReference type="EMBL" id="CAF4404335.1"/>
    </source>
</evidence>
<feature type="domain" description="RNA 3'-terminal phosphate cyclase" evidence="2">
    <location>
        <begin position="1"/>
        <end position="80"/>
    </location>
</feature>
<dbReference type="InterPro" id="IPR020719">
    <property type="entry name" value="RNA3'_term_phos_cycl-like_CS"/>
</dbReference>
<comment type="caution">
    <text evidence="3">The sequence shown here is derived from an EMBL/GenBank/DDBJ whole genome shotgun (WGS) entry which is preliminary data.</text>
</comment>
<dbReference type="InterPro" id="IPR013792">
    <property type="entry name" value="RNA3'P_cycl/enolpyr_Trfase_a/b"/>
</dbReference>
<dbReference type="AlphaFoldDB" id="A0A820PGT8"/>
<dbReference type="Gene3D" id="3.65.10.20">
    <property type="entry name" value="RNA 3'-terminal phosphate cyclase domain"/>
    <property type="match status" value="1"/>
</dbReference>
<dbReference type="GO" id="GO:0006396">
    <property type="term" value="P:RNA processing"/>
    <property type="evidence" value="ECO:0007669"/>
    <property type="project" value="InterPro"/>
</dbReference>
<name>A0A820PGT8_9BILA</name>
<dbReference type="PANTHER" id="PTHR11096">
    <property type="entry name" value="RNA 3' TERMINAL PHOSPHATE CYCLASE"/>
    <property type="match status" value="1"/>
</dbReference>
<dbReference type="GO" id="GO:0005634">
    <property type="term" value="C:nucleus"/>
    <property type="evidence" value="ECO:0007669"/>
    <property type="project" value="TreeGrafter"/>
</dbReference>
<evidence type="ECO:0000256" key="1">
    <source>
        <dbReference type="ARBA" id="ARBA00021428"/>
    </source>
</evidence>
<evidence type="ECO:0000313" key="4">
    <source>
        <dbReference type="Proteomes" id="UP000663881"/>
    </source>
</evidence>
<dbReference type="PROSITE" id="PS01287">
    <property type="entry name" value="RTC"/>
    <property type="match status" value="1"/>
</dbReference>
<dbReference type="SUPFAM" id="SSF55205">
    <property type="entry name" value="EPT/RTPC-like"/>
    <property type="match status" value="1"/>
</dbReference>
<dbReference type="InterPro" id="IPR036553">
    <property type="entry name" value="RPTC_insert"/>
</dbReference>
<organism evidence="3 4">
    <name type="scientific">Adineta steineri</name>
    <dbReference type="NCBI Taxonomy" id="433720"/>
    <lineage>
        <taxon>Eukaryota</taxon>
        <taxon>Metazoa</taxon>
        <taxon>Spiralia</taxon>
        <taxon>Gnathifera</taxon>
        <taxon>Rotifera</taxon>
        <taxon>Eurotatoria</taxon>
        <taxon>Bdelloidea</taxon>
        <taxon>Adinetida</taxon>
        <taxon>Adinetidae</taxon>
        <taxon>Adineta</taxon>
    </lineage>
</organism>